<dbReference type="RefSeq" id="WP_086789306.1">
    <property type="nucleotide sequence ID" value="NZ_JAGIOO010000001.1"/>
</dbReference>
<keyword evidence="7" id="KW-1185">Reference proteome</keyword>
<dbReference type="SUPFAM" id="SSF46785">
    <property type="entry name" value="Winged helix' DNA-binding domain"/>
    <property type="match status" value="1"/>
</dbReference>
<dbReference type="Pfam" id="PF00126">
    <property type="entry name" value="HTH_1"/>
    <property type="match status" value="1"/>
</dbReference>
<dbReference type="PANTHER" id="PTHR30346">
    <property type="entry name" value="TRANSCRIPTIONAL DUAL REGULATOR HCAR-RELATED"/>
    <property type="match status" value="1"/>
</dbReference>
<evidence type="ECO:0000313" key="7">
    <source>
        <dbReference type="Proteomes" id="UP001519363"/>
    </source>
</evidence>
<evidence type="ECO:0000256" key="4">
    <source>
        <dbReference type="ARBA" id="ARBA00023163"/>
    </source>
</evidence>
<dbReference type="InterPro" id="IPR000847">
    <property type="entry name" value="LysR_HTH_N"/>
</dbReference>
<dbReference type="InterPro" id="IPR005119">
    <property type="entry name" value="LysR_subst-bd"/>
</dbReference>
<gene>
    <name evidence="6" type="ORF">JOF53_001519</name>
</gene>
<organism evidence="6 7">
    <name type="scientific">Crossiella equi</name>
    <dbReference type="NCBI Taxonomy" id="130796"/>
    <lineage>
        <taxon>Bacteria</taxon>
        <taxon>Bacillati</taxon>
        <taxon>Actinomycetota</taxon>
        <taxon>Actinomycetes</taxon>
        <taxon>Pseudonocardiales</taxon>
        <taxon>Pseudonocardiaceae</taxon>
        <taxon>Crossiella</taxon>
    </lineage>
</organism>
<evidence type="ECO:0000256" key="3">
    <source>
        <dbReference type="ARBA" id="ARBA00023125"/>
    </source>
</evidence>
<comment type="caution">
    <text evidence="6">The sequence shown here is derived from an EMBL/GenBank/DDBJ whole genome shotgun (WGS) entry which is preliminary data.</text>
</comment>
<dbReference type="PROSITE" id="PS50931">
    <property type="entry name" value="HTH_LYSR"/>
    <property type="match status" value="1"/>
</dbReference>
<proteinExistence type="inferred from homology"/>
<dbReference type="PANTHER" id="PTHR30346:SF29">
    <property type="entry name" value="LYSR SUBSTRATE-BINDING"/>
    <property type="match status" value="1"/>
</dbReference>
<evidence type="ECO:0000259" key="5">
    <source>
        <dbReference type="PROSITE" id="PS50931"/>
    </source>
</evidence>
<keyword evidence="2" id="KW-0805">Transcription regulation</keyword>
<dbReference type="Proteomes" id="UP001519363">
    <property type="component" value="Unassembled WGS sequence"/>
</dbReference>
<dbReference type="InterPro" id="IPR036390">
    <property type="entry name" value="WH_DNA-bd_sf"/>
</dbReference>
<comment type="similarity">
    <text evidence="1">Belongs to the LysR transcriptional regulatory family.</text>
</comment>
<dbReference type="GO" id="GO:0003677">
    <property type="term" value="F:DNA binding"/>
    <property type="evidence" value="ECO:0007669"/>
    <property type="project" value="UniProtKB-KW"/>
</dbReference>
<accession>A0ABS5A8N1</accession>
<feature type="domain" description="HTH lysR-type" evidence="5">
    <location>
        <begin position="2"/>
        <end position="59"/>
    </location>
</feature>
<dbReference type="EMBL" id="JAGIOO010000001">
    <property type="protein sequence ID" value="MBP2472647.1"/>
    <property type="molecule type" value="Genomic_DNA"/>
</dbReference>
<protein>
    <submittedName>
        <fullName evidence="6">DNA-binding transcriptional LysR family regulator</fullName>
    </submittedName>
</protein>
<dbReference type="SUPFAM" id="SSF53850">
    <property type="entry name" value="Periplasmic binding protein-like II"/>
    <property type="match status" value="1"/>
</dbReference>
<name>A0ABS5A8N1_9PSEU</name>
<keyword evidence="4" id="KW-0804">Transcription</keyword>
<sequence>MLNPIHLRTLRECVRTGSFAEAARNLGYTASAVSQQMVLLERAVGAPLFERSARSVRATAVAELLAERCGSVLGALSTVEREAKALVAGDAGTLRLASFATANARVLPAALASIVAARPNAEVHLDEGEPDEVLGGVLEGTLDAAIVFGYDLDPRVWPVELRCTELLAEPLAVALPENHRLAGQREADLSELAGERWICTRADTAGARSLGRMATAAGFEPRIIFRSNDYGVVGELVARGLGVAMMPRLAVPERGLRALRPAGWQAFRRVLVLHRPQNTNPLLPLALDCLARSCAELRNRWAPAQTP</sequence>
<dbReference type="Pfam" id="PF03466">
    <property type="entry name" value="LysR_substrate"/>
    <property type="match status" value="1"/>
</dbReference>
<evidence type="ECO:0000256" key="1">
    <source>
        <dbReference type="ARBA" id="ARBA00009437"/>
    </source>
</evidence>
<reference evidence="6 7" key="1">
    <citation type="submission" date="2021-03" db="EMBL/GenBank/DDBJ databases">
        <title>Sequencing the genomes of 1000 actinobacteria strains.</title>
        <authorList>
            <person name="Klenk H.-P."/>
        </authorList>
    </citation>
    <scope>NUCLEOTIDE SEQUENCE [LARGE SCALE GENOMIC DNA]</scope>
    <source>
        <strain evidence="6 7">DSM 44580</strain>
    </source>
</reference>
<dbReference type="InterPro" id="IPR036388">
    <property type="entry name" value="WH-like_DNA-bd_sf"/>
</dbReference>
<evidence type="ECO:0000313" key="6">
    <source>
        <dbReference type="EMBL" id="MBP2472647.1"/>
    </source>
</evidence>
<dbReference type="Gene3D" id="3.40.190.10">
    <property type="entry name" value="Periplasmic binding protein-like II"/>
    <property type="match status" value="2"/>
</dbReference>
<dbReference type="CDD" id="cd08423">
    <property type="entry name" value="PBP2_LTTR_like_6"/>
    <property type="match status" value="1"/>
</dbReference>
<evidence type="ECO:0000256" key="2">
    <source>
        <dbReference type="ARBA" id="ARBA00023015"/>
    </source>
</evidence>
<dbReference type="Gene3D" id="1.10.10.10">
    <property type="entry name" value="Winged helix-like DNA-binding domain superfamily/Winged helix DNA-binding domain"/>
    <property type="match status" value="1"/>
</dbReference>
<keyword evidence="3 6" id="KW-0238">DNA-binding</keyword>